<dbReference type="AlphaFoldDB" id="A0A6J4M143"/>
<sequence length="92" mass="9913">MIVRILGEGQWDVDPAHLEALNALDAAVEGAVESSDEEAFRSGMAGLLDGVRRQGTRLEDDSLEESDFILPPADATMDEVRALMTDEGLVPD</sequence>
<name>A0A6J4M143_9ACTN</name>
<protein>
    <recommendedName>
        <fullName evidence="1">PspA-associated domain-containing protein</fullName>
    </recommendedName>
</protein>
<reference evidence="2" key="1">
    <citation type="submission" date="2020-02" db="EMBL/GenBank/DDBJ databases">
        <authorList>
            <person name="Meier V. D."/>
        </authorList>
    </citation>
    <scope>NUCLEOTIDE SEQUENCE</scope>
    <source>
        <strain evidence="2">AVDCRST_MAG36</strain>
    </source>
</reference>
<dbReference type="InterPro" id="IPR054437">
    <property type="entry name" value="PspA-assoc_dom"/>
</dbReference>
<accession>A0A6J4M143</accession>
<dbReference type="EMBL" id="CADCUH010000110">
    <property type="protein sequence ID" value="CAA9346927.1"/>
    <property type="molecule type" value="Genomic_DNA"/>
</dbReference>
<proteinExistence type="predicted"/>
<feature type="domain" description="PspA-associated" evidence="1">
    <location>
        <begin position="1"/>
        <end position="92"/>
    </location>
</feature>
<dbReference type="Pfam" id="PF22743">
    <property type="entry name" value="PspAA"/>
    <property type="match status" value="1"/>
</dbReference>
<evidence type="ECO:0000313" key="2">
    <source>
        <dbReference type="EMBL" id="CAA9346927.1"/>
    </source>
</evidence>
<evidence type="ECO:0000259" key="1">
    <source>
        <dbReference type="Pfam" id="PF22743"/>
    </source>
</evidence>
<organism evidence="2">
    <name type="scientific">uncultured Nocardioidaceae bacterium</name>
    <dbReference type="NCBI Taxonomy" id="253824"/>
    <lineage>
        <taxon>Bacteria</taxon>
        <taxon>Bacillati</taxon>
        <taxon>Actinomycetota</taxon>
        <taxon>Actinomycetes</taxon>
        <taxon>Propionibacteriales</taxon>
        <taxon>Nocardioidaceae</taxon>
        <taxon>environmental samples</taxon>
    </lineage>
</organism>
<gene>
    <name evidence="2" type="ORF">AVDCRST_MAG36-1700</name>
</gene>